<reference evidence="1" key="1">
    <citation type="journal article" date="2014" name="Int. J. Syst. Evol. Microbiol.">
        <title>Complete genome sequence of Corynebacterium casei LMG S-19264T (=DSM 44701T), isolated from a smear-ripened cheese.</title>
        <authorList>
            <consortium name="US DOE Joint Genome Institute (JGI-PGF)"/>
            <person name="Walter F."/>
            <person name="Albersmeier A."/>
            <person name="Kalinowski J."/>
            <person name="Ruckert C."/>
        </authorList>
    </citation>
    <scope>NUCLEOTIDE SEQUENCE</scope>
    <source>
        <strain evidence="1">JCM 4335</strain>
    </source>
</reference>
<reference evidence="1" key="2">
    <citation type="submission" date="2020-09" db="EMBL/GenBank/DDBJ databases">
        <authorList>
            <person name="Sun Q."/>
            <person name="Ohkuma M."/>
        </authorList>
    </citation>
    <scope>NUCLEOTIDE SEQUENCE</scope>
    <source>
        <strain evidence="1">JCM 4335</strain>
    </source>
</reference>
<dbReference type="Proteomes" id="UP000654123">
    <property type="component" value="Unassembled WGS sequence"/>
</dbReference>
<name>A0A918B701_9ACTN</name>
<dbReference type="AlphaFoldDB" id="A0A918B701"/>
<sequence>MTGPARHRRVPTELAALAAGVSPATIRQWVRRGKLTRYGPRNRAEFDITELLDVIRTTRG</sequence>
<gene>
    <name evidence="1" type="ORF">GCM10010249_53400</name>
</gene>
<evidence type="ECO:0000313" key="1">
    <source>
        <dbReference type="EMBL" id="GGQ28047.1"/>
    </source>
</evidence>
<proteinExistence type="predicted"/>
<evidence type="ECO:0000313" key="2">
    <source>
        <dbReference type="Proteomes" id="UP000654123"/>
    </source>
</evidence>
<organism evidence="1 2">
    <name type="scientific">Streptomyces roseolilacinus</name>
    <dbReference type="NCBI Taxonomy" id="66904"/>
    <lineage>
        <taxon>Bacteria</taxon>
        <taxon>Bacillati</taxon>
        <taxon>Actinomycetota</taxon>
        <taxon>Actinomycetes</taxon>
        <taxon>Kitasatosporales</taxon>
        <taxon>Streptomycetaceae</taxon>
        <taxon>Streptomyces</taxon>
    </lineage>
</organism>
<comment type="caution">
    <text evidence="1">The sequence shown here is derived from an EMBL/GenBank/DDBJ whole genome shotgun (WGS) entry which is preliminary data.</text>
</comment>
<dbReference type="EMBL" id="BMSV01000013">
    <property type="protein sequence ID" value="GGQ28047.1"/>
    <property type="molecule type" value="Genomic_DNA"/>
</dbReference>
<keyword evidence="2" id="KW-1185">Reference proteome</keyword>
<dbReference type="RefSeq" id="WP_189537715.1">
    <property type="nucleotide sequence ID" value="NZ_BMSV01000013.1"/>
</dbReference>
<protein>
    <submittedName>
        <fullName evidence="1">Uncharacterized protein</fullName>
    </submittedName>
</protein>
<accession>A0A918B701</accession>